<dbReference type="PROSITE" id="PS50014">
    <property type="entry name" value="BROMODOMAIN_2"/>
    <property type="match status" value="2"/>
</dbReference>
<feature type="compositionally biased region" description="Polar residues" evidence="9">
    <location>
        <begin position="426"/>
        <end position="436"/>
    </location>
</feature>
<evidence type="ECO:0000256" key="9">
    <source>
        <dbReference type="SAM" id="MobiDB-lite"/>
    </source>
</evidence>
<keyword evidence="7" id="KW-0539">Nucleus</keyword>
<dbReference type="EMBL" id="JADNYJ010000007">
    <property type="protein sequence ID" value="KAF8910096.1"/>
    <property type="molecule type" value="Genomic_DNA"/>
</dbReference>
<name>A0A9P5NUY0_GYMJU</name>
<feature type="compositionally biased region" description="Pro residues" evidence="9">
    <location>
        <begin position="347"/>
        <end position="377"/>
    </location>
</feature>
<evidence type="ECO:0000313" key="11">
    <source>
        <dbReference type="EMBL" id="KAF8910096.1"/>
    </source>
</evidence>
<dbReference type="CDD" id="cd04369">
    <property type="entry name" value="Bromodomain"/>
    <property type="match status" value="1"/>
</dbReference>
<keyword evidence="2" id="KW-0677">Repeat</keyword>
<dbReference type="PRINTS" id="PR00503">
    <property type="entry name" value="BROMODOMAIN"/>
</dbReference>
<dbReference type="Proteomes" id="UP000724874">
    <property type="component" value="Unassembled WGS sequence"/>
</dbReference>
<comment type="subcellular location">
    <subcellularLocation>
        <location evidence="1">Nucleus</location>
    </subcellularLocation>
</comment>
<dbReference type="InterPro" id="IPR036427">
    <property type="entry name" value="Bromodomain-like_sf"/>
</dbReference>
<evidence type="ECO:0000256" key="2">
    <source>
        <dbReference type="ARBA" id="ARBA00022737"/>
    </source>
</evidence>
<comment type="caution">
    <text evidence="11">The sequence shown here is derived from an EMBL/GenBank/DDBJ whole genome shotgun (WGS) entry which is preliminary data.</text>
</comment>
<evidence type="ECO:0000256" key="7">
    <source>
        <dbReference type="ARBA" id="ARBA00023242"/>
    </source>
</evidence>
<feature type="region of interest" description="Disordered" evidence="9">
    <location>
        <begin position="285"/>
        <end position="395"/>
    </location>
</feature>
<evidence type="ECO:0000256" key="4">
    <source>
        <dbReference type="ARBA" id="ARBA00023015"/>
    </source>
</evidence>
<sequence length="625" mass="68753">MSKRELESLNWSADNEGSRHKRRRETGGYSSDVDVTMSDPIEPGAENGGGASRQEVREQGLKLWQTVKDAVNKEGVIISTPFLRKPLKRQYPDYYAIIKQPIALDDIKKQLDSNGYATLEAVKTDFELLFGNAKAYNQTESAIYQDAKELLKLVHKTYNKMVPSEEDGDNGKPKQPNLTRLIRTRLEKLVAKTDFDGRVLSDEFMQLPSKKLWPIYYKTITKPRCFEEIFKSIKRKEYETTADFAADVELVFSNATTFNQDHTPIWNDAVALREYFRQLMSDLPPPHNLPEYTKPSNKIKIKPPQPIQPTPSSSALPSSKTEPPKSTPQASTSATPTLPKTTQAPSLPTPTPAPLPTTKPAPSPASKPKPKDPPPQVPVQSKAPTPLPPPQQAVSFINATPSHYPRTAAYAVHAPAPIPAPATDITRPSSTLNVNIPSASQSPAPASLPPSHQLKSINIGVQPTGRTVKCWALRLMPGETTVLVNDISFMGDEEDEESSDEEEHDGEKQEDEDAMDVDVDVETTENPSPTKSGRKKGRGRGRGRTAKVTRAAQAAQAMKAAKAAKKKAVTKIGEIHLKLNKIAVKELPEKPGEWNVYLPVGANTIEVGESGGMSWKIYAERLADA</sequence>
<feature type="compositionally biased region" description="Low complexity" evidence="9">
    <location>
        <begin position="310"/>
        <end position="321"/>
    </location>
</feature>
<keyword evidence="6" id="KW-0804">Transcription</keyword>
<evidence type="ECO:0000256" key="1">
    <source>
        <dbReference type="ARBA" id="ARBA00004123"/>
    </source>
</evidence>
<dbReference type="OrthoDB" id="6017at2759"/>
<keyword evidence="12" id="KW-1185">Reference proteome</keyword>
<feature type="compositionally biased region" description="Low complexity" evidence="9">
    <location>
        <begin position="327"/>
        <end position="337"/>
    </location>
</feature>
<dbReference type="PANTHER" id="PTHR16062">
    <property type="entry name" value="SWI/SNF-RELATED"/>
    <property type="match status" value="1"/>
</dbReference>
<evidence type="ECO:0000256" key="5">
    <source>
        <dbReference type="ARBA" id="ARBA00023117"/>
    </source>
</evidence>
<dbReference type="GO" id="GO:0003682">
    <property type="term" value="F:chromatin binding"/>
    <property type="evidence" value="ECO:0007669"/>
    <property type="project" value="TreeGrafter"/>
</dbReference>
<dbReference type="Pfam" id="PF00439">
    <property type="entry name" value="Bromodomain"/>
    <property type="match status" value="2"/>
</dbReference>
<reference evidence="11" key="1">
    <citation type="submission" date="2020-11" db="EMBL/GenBank/DDBJ databases">
        <authorList>
            <consortium name="DOE Joint Genome Institute"/>
            <person name="Ahrendt S."/>
            <person name="Riley R."/>
            <person name="Andreopoulos W."/>
            <person name="LaButti K."/>
            <person name="Pangilinan J."/>
            <person name="Ruiz-duenas F.J."/>
            <person name="Barrasa J.M."/>
            <person name="Sanchez-Garcia M."/>
            <person name="Camarero S."/>
            <person name="Miyauchi S."/>
            <person name="Serrano A."/>
            <person name="Linde D."/>
            <person name="Babiker R."/>
            <person name="Drula E."/>
            <person name="Ayuso-Fernandez I."/>
            <person name="Pacheco R."/>
            <person name="Padilla G."/>
            <person name="Ferreira P."/>
            <person name="Barriuso J."/>
            <person name="Kellner H."/>
            <person name="Castanera R."/>
            <person name="Alfaro M."/>
            <person name="Ramirez L."/>
            <person name="Pisabarro A.G."/>
            <person name="Kuo A."/>
            <person name="Tritt A."/>
            <person name="Lipzen A."/>
            <person name="He G."/>
            <person name="Yan M."/>
            <person name="Ng V."/>
            <person name="Cullen D."/>
            <person name="Martin F."/>
            <person name="Rosso M.-N."/>
            <person name="Henrissat B."/>
            <person name="Hibbett D."/>
            <person name="Martinez A.T."/>
            <person name="Grigoriev I.V."/>
        </authorList>
    </citation>
    <scope>NUCLEOTIDE SEQUENCE</scope>
    <source>
        <strain evidence="11">AH 44721</strain>
    </source>
</reference>
<keyword evidence="5 8" id="KW-0103">Bromodomain</keyword>
<evidence type="ECO:0000256" key="3">
    <source>
        <dbReference type="ARBA" id="ARBA00022853"/>
    </source>
</evidence>
<evidence type="ECO:0000259" key="10">
    <source>
        <dbReference type="PROSITE" id="PS50014"/>
    </source>
</evidence>
<evidence type="ECO:0000313" key="12">
    <source>
        <dbReference type="Proteomes" id="UP000724874"/>
    </source>
</evidence>
<dbReference type="AlphaFoldDB" id="A0A9P5NUY0"/>
<dbReference type="Gene3D" id="1.20.920.10">
    <property type="entry name" value="Bromodomain-like"/>
    <property type="match status" value="2"/>
</dbReference>
<dbReference type="PANTHER" id="PTHR16062:SF19">
    <property type="entry name" value="PROTEIN POLYBROMO-1"/>
    <property type="match status" value="1"/>
</dbReference>
<keyword evidence="4" id="KW-0805">Transcription regulation</keyword>
<feature type="region of interest" description="Disordered" evidence="9">
    <location>
        <begin position="491"/>
        <end position="546"/>
    </location>
</feature>
<evidence type="ECO:0000256" key="6">
    <source>
        <dbReference type="ARBA" id="ARBA00023163"/>
    </source>
</evidence>
<dbReference type="InterPro" id="IPR001487">
    <property type="entry name" value="Bromodomain"/>
</dbReference>
<feature type="compositionally biased region" description="Low complexity" evidence="9">
    <location>
        <begin position="437"/>
        <end position="450"/>
    </location>
</feature>
<protein>
    <submittedName>
        <fullName evidence="11">Bromodomain-containing protein</fullName>
    </submittedName>
</protein>
<feature type="region of interest" description="Disordered" evidence="9">
    <location>
        <begin position="421"/>
        <end position="450"/>
    </location>
</feature>
<evidence type="ECO:0000256" key="8">
    <source>
        <dbReference type="PROSITE-ProRule" id="PRU00035"/>
    </source>
</evidence>
<feature type="compositionally biased region" description="Basic residues" evidence="9">
    <location>
        <begin position="532"/>
        <end position="546"/>
    </location>
</feature>
<dbReference type="GO" id="GO:0016586">
    <property type="term" value="C:RSC-type complex"/>
    <property type="evidence" value="ECO:0007669"/>
    <property type="project" value="InterPro"/>
</dbReference>
<gene>
    <name evidence="11" type="ORF">CPB84DRAFT_1764608</name>
</gene>
<feature type="compositionally biased region" description="Acidic residues" evidence="9">
    <location>
        <begin position="491"/>
        <end position="523"/>
    </location>
</feature>
<accession>A0A9P5NUY0</accession>
<feature type="region of interest" description="Disordered" evidence="9">
    <location>
        <begin position="1"/>
        <end position="56"/>
    </location>
</feature>
<dbReference type="GO" id="GO:0006338">
    <property type="term" value="P:chromatin remodeling"/>
    <property type="evidence" value="ECO:0007669"/>
    <property type="project" value="InterPro"/>
</dbReference>
<dbReference type="GO" id="GO:0006368">
    <property type="term" value="P:transcription elongation by RNA polymerase II"/>
    <property type="evidence" value="ECO:0007669"/>
    <property type="project" value="TreeGrafter"/>
</dbReference>
<feature type="domain" description="Bromo" evidence="10">
    <location>
        <begin position="196"/>
        <end position="266"/>
    </location>
</feature>
<organism evidence="11 12">
    <name type="scientific">Gymnopilus junonius</name>
    <name type="common">Spectacular rustgill mushroom</name>
    <name type="synonym">Gymnopilus spectabilis subsp. junonius</name>
    <dbReference type="NCBI Taxonomy" id="109634"/>
    <lineage>
        <taxon>Eukaryota</taxon>
        <taxon>Fungi</taxon>
        <taxon>Dikarya</taxon>
        <taxon>Basidiomycota</taxon>
        <taxon>Agaricomycotina</taxon>
        <taxon>Agaricomycetes</taxon>
        <taxon>Agaricomycetidae</taxon>
        <taxon>Agaricales</taxon>
        <taxon>Agaricineae</taxon>
        <taxon>Hymenogastraceae</taxon>
        <taxon>Gymnopilus</taxon>
    </lineage>
</organism>
<dbReference type="SMART" id="SM00297">
    <property type="entry name" value="BROMO"/>
    <property type="match status" value="2"/>
</dbReference>
<keyword evidence="3" id="KW-0156">Chromatin regulator</keyword>
<proteinExistence type="predicted"/>
<dbReference type="SUPFAM" id="SSF47370">
    <property type="entry name" value="Bromodomain"/>
    <property type="match status" value="2"/>
</dbReference>
<dbReference type="InterPro" id="IPR037382">
    <property type="entry name" value="Rsc/polybromo"/>
</dbReference>
<feature type="domain" description="Bromo" evidence="10">
    <location>
        <begin position="74"/>
        <end position="144"/>
    </location>
</feature>